<gene>
    <name evidence="6" type="primary">motB</name>
    <name evidence="6" type="ORF">GCM10016272_03310</name>
</gene>
<dbReference type="Gene3D" id="3.40.1520.20">
    <property type="match status" value="1"/>
</dbReference>
<keyword evidence="3" id="KW-0998">Cell outer membrane</keyword>
<dbReference type="PROSITE" id="PS51123">
    <property type="entry name" value="OMPA_2"/>
    <property type="match status" value="1"/>
</dbReference>
<dbReference type="InterPro" id="IPR050330">
    <property type="entry name" value="Bact_OuterMem_StrucFunc"/>
</dbReference>
<dbReference type="Gene3D" id="3.30.1330.60">
    <property type="entry name" value="OmpA-like domain"/>
    <property type="match status" value="1"/>
</dbReference>
<dbReference type="Proteomes" id="UP000610203">
    <property type="component" value="Unassembled WGS sequence"/>
</dbReference>
<reference evidence="7" key="1">
    <citation type="journal article" date="2019" name="Int. J. Syst. Evol. Microbiol.">
        <title>The Global Catalogue of Microorganisms (GCM) 10K type strain sequencing project: providing services to taxonomists for standard genome sequencing and annotation.</title>
        <authorList>
            <consortium name="The Broad Institute Genomics Platform"/>
            <consortium name="The Broad Institute Genome Sequencing Center for Infectious Disease"/>
            <person name="Wu L."/>
            <person name="Ma J."/>
        </authorList>
    </citation>
    <scope>NUCLEOTIDE SEQUENCE [LARGE SCALE GENOMIC DNA]</scope>
    <source>
        <strain evidence="7">KCTC 42280</strain>
    </source>
</reference>
<evidence type="ECO:0000256" key="4">
    <source>
        <dbReference type="PROSITE-ProRule" id="PRU00473"/>
    </source>
</evidence>
<protein>
    <submittedName>
        <fullName evidence="6">Membrane protein</fullName>
    </submittedName>
</protein>
<evidence type="ECO:0000256" key="1">
    <source>
        <dbReference type="ARBA" id="ARBA00004442"/>
    </source>
</evidence>
<comment type="caution">
    <text evidence="6">The sequence shown here is derived from an EMBL/GenBank/DDBJ whole genome shotgun (WGS) entry which is preliminary data.</text>
</comment>
<name>A0ABQ3GNM4_9GAMM</name>
<evidence type="ECO:0000256" key="2">
    <source>
        <dbReference type="ARBA" id="ARBA00023136"/>
    </source>
</evidence>
<evidence type="ECO:0000256" key="3">
    <source>
        <dbReference type="ARBA" id="ARBA00023237"/>
    </source>
</evidence>
<evidence type="ECO:0000313" key="7">
    <source>
        <dbReference type="Proteomes" id="UP000610203"/>
    </source>
</evidence>
<dbReference type="InterPro" id="IPR006665">
    <property type="entry name" value="OmpA-like"/>
</dbReference>
<evidence type="ECO:0000259" key="5">
    <source>
        <dbReference type="PROSITE" id="PS51123"/>
    </source>
</evidence>
<dbReference type="InterPro" id="IPR006664">
    <property type="entry name" value="OMP_bac"/>
</dbReference>
<proteinExistence type="predicted"/>
<dbReference type="EMBL" id="BMZR01000001">
    <property type="protein sequence ID" value="GHD26431.1"/>
    <property type="molecule type" value="Genomic_DNA"/>
</dbReference>
<evidence type="ECO:0000313" key="6">
    <source>
        <dbReference type="EMBL" id="GHD26431.1"/>
    </source>
</evidence>
<dbReference type="InterPro" id="IPR036737">
    <property type="entry name" value="OmpA-like_sf"/>
</dbReference>
<keyword evidence="2 4" id="KW-0472">Membrane</keyword>
<dbReference type="CDD" id="cd07185">
    <property type="entry name" value="OmpA_C-like"/>
    <property type="match status" value="1"/>
</dbReference>
<organism evidence="6 7">
    <name type="scientific">Psychrobacter glaciei</name>
    <dbReference type="NCBI Taxonomy" id="619771"/>
    <lineage>
        <taxon>Bacteria</taxon>
        <taxon>Pseudomonadati</taxon>
        <taxon>Pseudomonadota</taxon>
        <taxon>Gammaproteobacteria</taxon>
        <taxon>Moraxellales</taxon>
        <taxon>Moraxellaceae</taxon>
        <taxon>Psychrobacter</taxon>
    </lineage>
</organism>
<keyword evidence="7" id="KW-1185">Reference proteome</keyword>
<feature type="domain" description="OmpA-like" evidence="5">
    <location>
        <begin position="180"/>
        <end position="295"/>
    </location>
</feature>
<dbReference type="PANTHER" id="PTHR30329:SF21">
    <property type="entry name" value="LIPOPROTEIN YIAD-RELATED"/>
    <property type="match status" value="1"/>
</dbReference>
<dbReference type="SUPFAM" id="SSF103088">
    <property type="entry name" value="OmpA-like"/>
    <property type="match status" value="1"/>
</dbReference>
<dbReference type="Pfam" id="PF00691">
    <property type="entry name" value="OmpA"/>
    <property type="match status" value="1"/>
</dbReference>
<comment type="subcellular location">
    <subcellularLocation>
        <location evidence="1">Cell outer membrane</location>
    </subcellularLocation>
</comment>
<dbReference type="PRINTS" id="PR01021">
    <property type="entry name" value="OMPADOMAIN"/>
</dbReference>
<dbReference type="PANTHER" id="PTHR30329">
    <property type="entry name" value="STATOR ELEMENT OF FLAGELLAR MOTOR COMPLEX"/>
    <property type="match status" value="1"/>
</dbReference>
<sequence>MVVNKHALNNSKIRKGIFMLAQVSTTIPKLTRRKKSLLFAAVTLSMSAAVFAAHNDAHINNSPEDVPVVIKGVVATSSDKQQLLEKLKAQYPNKPVRDEIEVRSNISIPTNWQQVATAIIDSDISNIRQGRIDIHGTTISLHGKVSSIEQKQAIQNRIHTRLTDLYQLENQLVVVEGEQRLIDDTLGNRIVEFESGSAKLTSMGLGILDDMAGVLQRVGDKPVTIIGHTDNVGNPSANLVLSNKRAEAVKQYLIGRNIDAARLSTAGKGDADPIASNDNEEGRTRNRRIEFTLGE</sequence>
<accession>A0ABQ3GNM4</accession>